<feature type="compositionally biased region" description="Basic and acidic residues" evidence="1">
    <location>
        <begin position="1"/>
        <end position="10"/>
    </location>
</feature>
<feature type="region of interest" description="Disordered" evidence="1">
    <location>
        <begin position="1"/>
        <end position="78"/>
    </location>
</feature>
<dbReference type="Proteomes" id="UP001054945">
    <property type="component" value="Unassembled WGS sequence"/>
</dbReference>
<gene>
    <name evidence="2" type="primary">AVEN_260168_1</name>
    <name evidence="2" type="ORF">CEXT_2701</name>
</gene>
<protein>
    <submittedName>
        <fullName evidence="2">Uncharacterized protein</fullName>
    </submittedName>
</protein>
<reference evidence="2 3" key="1">
    <citation type="submission" date="2021-06" db="EMBL/GenBank/DDBJ databases">
        <title>Caerostris extrusa draft genome.</title>
        <authorList>
            <person name="Kono N."/>
            <person name="Arakawa K."/>
        </authorList>
    </citation>
    <scope>NUCLEOTIDE SEQUENCE [LARGE SCALE GENOMIC DNA]</scope>
</reference>
<dbReference type="EMBL" id="BPLR01003790">
    <property type="protein sequence ID" value="GIX88664.1"/>
    <property type="molecule type" value="Genomic_DNA"/>
</dbReference>
<comment type="caution">
    <text evidence="2">The sequence shown here is derived from an EMBL/GenBank/DDBJ whole genome shotgun (WGS) entry which is preliminary data.</text>
</comment>
<name>A0AAV4NYH6_CAEEX</name>
<dbReference type="AlphaFoldDB" id="A0AAV4NYH6"/>
<feature type="region of interest" description="Disordered" evidence="1">
    <location>
        <begin position="101"/>
        <end position="120"/>
    </location>
</feature>
<evidence type="ECO:0000313" key="3">
    <source>
        <dbReference type="Proteomes" id="UP001054945"/>
    </source>
</evidence>
<evidence type="ECO:0000256" key="1">
    <source>
        <dbReference type="SAM" id="MobiDB-lite"/>
    </source>
</evidence>
<keyword evidence="3" id="KW-1185">Reference proteome</keyword>
<sequence length="168" mass="19090">MTLPLKDSKANKRHVNAEWDSNGDTLPRNFPDGLKMVKKKKKESDHTRNEIGGGTRRVGREGGERESRSLVAAAEDNSDSIRSKWAVKRLHLLKVGKSATKRENWPARPSCPRRTYFGSLPPSDIPGDDSVFTSGGRGEDIDLFQLPERNFRVWGELEWFRKLALFQI</sequence>
<organism evidence="2 3">
    <name type="scientific">Caerostris extrusa</name>
    <name type="common">Bark spider</name>
    <name type="synonym">Caerostris bankana</name>
    <dbReference type="NCBI Taxonomy" id="172846"/>
    <lineage>
        <taxon>Eukaryota</taxon>
        <taxon>Metazoa</taxon>
        <taxon>Ecdysozoa</taxon>
        <taxon>Arthropoda</taxon>
        <taxon>Chelicerata</taxon>
        <taxon>Arachnida</taxon>
        <taxon>Araneae</taxon>
        <taxon>Araneomorphae</taxon>
        <taxon>Entelegynae</taxon>
        <taxon>Araneoidea</taxon>
        <taxon>Araneidae</taxon>
        <taxon>Caerostris</taxon>
    </lineage>
</organism>
<proteinExistence type="predicted"/>
<evidence type="ECO:0000313" key="2">
    <source>
        <dbReference type="EMBL" id="GIX88664.1"/>
    </source>
</evidence>
<accession>A0AAV4NYH6</accession>
<feature type="compositionally biased region" description="Basic and acidic residues" evidence="1">
    <location>
        <begin position="58"/>
        <end position="68"/>
    </location>
</feature>